<evidence type="ECO:0000313" key="2">
    <source>
        <dbReference type="EMBL" id="KAK5636649.1"/>
    </source>
</evidence>
<feature type="region of interest" description="Disordered" evidence="1">
    <location>
        <begin position="75"/>
        <end position="95"/>
    </location>
</feature>
<organism evidence="2 3">
    <name type="scientific">Xylaria bambusicola</name>
    <dbReference type="NCBI Taxonomy" id="326684"/>
    <lineage>
        <taxon>Eukaryota</taxon>
        <taxon>Fungi</taxon>
        <taxon>Dikarya</taxon>
        <taxon>Ascomycota</taxon>
        <taxon>Pezizomycotina</taxon>
        <taxon>Sordariomycetes</taxon>
        <taxon>Xylariomycetidae</taxon>
        <taxon>Xylariales</taxon>
        <taxon>Xylariaceae</taxon>
        <taxon>Xylaria</taxon>
    </lineage>
</organism>
<evidence type="ECO:0000313" key="3">
    <source>
        <dbReference type="Proteomes" id="UP001305414"/>
    </source>
</evidence>
<name>A0AAN7V5J4_9PEZI</name>
<keyword evidence="3" id="KW-1185">Reference proteome</keyword>
<sequence>MSDWISEEREPPTHDEISKLRDELRSLSLNGTSGLDETAIEEIISLPPTLFFEAVRHLTLAFGPLSTFPALDSRFGAVSPRDTPPSKRPNPVLDDSASSLEDAVAALDSYNKLLEEKVAKFRVQSTRSLAILKEASESDDDTRAINEMINETRLRKLHHMQEIDSIKKTLDSYDEKYSSGDKEYSTTFWYKILLLNSHQPSSDKHNLPPLTDTSFWNEYDYMLQNIQRWRDLVGTDSSKAGEATINRAVQLMNGLVYVITRRCETQLATVFYENLVDSMRQPGHKVTAHDEAVDIIKDIDELWEEVIPVADMSVSAQFLRPIFTLYNEWESSKKSRIDIMTSYAAGVMTFMNDRLNVVAERAQALVHHHQALREVASLRQREEISGPAPTQTSHKLAYKPPPVSKTAVEEDLQTYMQLYGVVPGHTDNPFSKPTPSLLDEYVQNRTHKGDVLLQDLHKIFEKGAKSSLTDRELSGELLLESLLADSAAHPTKPGSVYKDTQLEGSIEILRDQVEQVKTIFKDLKMDGPASAPEYVVQTYRQITDQLKGKGRPRTDCPKLEEFLQKWDH</sequence>
<dbReference type="Proteomes" id="UP001305414">
    <property type="component" value="Unassembled WGS sequence"/>
</dbReference>
<dbReference type="EMBL" id="JAWHQM010000074">
    <property type="protein sequence ID" value="KAK5636649.1"/>
    <property type="molecule type" value="Genomic_DNA"/>
</dbReference>
<evidence type="ECO:0000256" key="1">
    <source>
        <dbReference type="SAM" id="MobiDB-lite"/>
    </source>
</evidence>
<comment type="caution">
    <text evidence="2">The sequence shown here is derived from an EMBL/GenBank/DDBJ whole genome shotgun (WGS) entry which is preliminary data.</text>
</comment>
<dbReference type="AlphaFoldDB" id="A0AAN7V5J4"/>
<gene>
    <name evidence="2" type="ORF">RRF57_012361</name>
</gene>
<protein>
    <submittedName>
        <fullName evidence="2">Uncharacterized protein</fullName>
    </submittedName>
</protein>
<accession>A0AAN7V5J4</accession>
<proteinExistence type="predicted"/>
<reference evidence="2 3" key="1">
    <citation type="submission" date="2023-10" db="EMBL/GenBank/DDBJ databases">
        <title>Draft genome sequence of Xylaria bambusicola isolate GMP-LS, the root and basal stem rot pathogen of sugarcane in Indonesia.</title>
        <authorList>
            <person name="Selvaraj P."/>
            <person name="Muralishankar V."/>
            <person name="Muruganantham S."/>
            <person name="Sp S."/>
            <person name="Haryani S."/>
            <person name="Lau K.J.X."/>
            <person name="Naqvi N.I."/>
        </authorList>
    </citation>
    <scope>NUCLEOTIDE SEQUENCE [LARGE SCALE GENOMIC DNA]</scope>
    <source>
        <strain evidence="2">GMP-LS</strain>
    </source>
</reference>